<dbReference type="InterPro" id="IPR015422">
    <property type="entry name" value="PyrdxlP-dep_Trfase_small"/>
</dbReference>
<feature type="domain" description="Aminotransferase class I/classII large" evidence="3">
    <location>
        <begin position="90"/>
        <end position="441"/>
    </location>
</feature>
<evidence type="ECO:0000313" key="5">
    <source>
        <dbReference type="Proteomes" id="UP000243876"/>
    </source>
</evidence>
<proteinExistence type="predicted"/>
<dbReference type="InterPro" id="IPR015421">
    <property type="entry name" value="PyrdxlP-dep_Trfase_major"/>
</dbReference>
<feature type="non-terminal residue" evidence="4">
    <location>
        <position position="1"/>
    </location>
</feature>
<feature type="compositionally biased region" description="Polar residues" evidence="2">
    <location>
        <begin position="1"/>
        <end position="13"/>
    </location>
</feature>
<dbReference type="OrthoDB" id="7042322at2759"/>
<dbReference type="Pfam" id="PF00155">
    <property type="entry name" value="Aminotran_1_2"/>
    <property type="match status" value="1"/>
</dbReference>
<gene>
    <name evidence="4" type="primary">SPOSA6832_03261</name>
</gene>
<dbReference type="PRINTS" id="PR00753">
    <property type="entry name" value="ACCSYNTHASE"/>
</dbReference>
<dbReference type="GO" id="GO:0008483">
    <property type="term" value="F:transaminase activity"/>
    <property type="evidence" value="ECO:0007669"/>
    <property type="project" value="TreeGrafter"/>
</dbReference>
<organism evidence="4 5">
    <name type="scientific">Sporidiobolus salmonicolor</name>
    <name type="common">Yeast-like fungus</name>
    <name type="synonym">Sporobolomyces salmonicolor</name>
    <dbReference type="NCBI Taxonomy" id="5005"/>
    <lineage>
        <taxon>Eukaryota</taxon>
        <taxon>Fungi</taxon>
        <taxon>Dikarya</taxon>
        <taxon>Basidiomycota</taxon>
        <taxon>Pucciniomycotina</taxon>
        <taxon>Microbotryomycetes</taxon>
        <taxon>Sporidiobolales</taxon>
        <taxon>Sporidiobolaceae</taxon>
        <taxon>Sporobolomyces</taxon>
    </lineage>
</organism>
<evidence type="ECO:0000313" key="4">
    <source>
        <dbReference type="EMBL" id="CEQ41537.1"/>
    </source>
</evidence>
<feature type="region of interest" description="Disordered" evidence="2">
    <location>
        <begin position="1"/>
        <end position="21"/>
    </location>
</feature>
<sequence>MELSSPPLSSRAQEQMRKGSESPLFSALFKTFGNQWSEENPDGVVNAGLAENSLMHDFLYEFYERKYNLKIEHTDLTYGTSILGSSRIFNALSRYYSRYFAPHTPVDPAHIATSNGLSPMIEHLAAVISDAGDAWLLPGEYYNAFKQDLGATSLVDIANVELREGEHGELAEVEAMEREMQRRKAEGLASKITAVLVTNPHNPLGFCYKRETLVHYAKFAERWNLYLVVDEIYALSVFPSDSPDARPFTSILSIDVLSEAHCNPSRIIQLYGMSKDFGSNGLRAGTLVCQHNPLLLRGLASTAMTMRMGSPTDILWSALLNSDELPFYLEENQKRLAKGYRYLAAWLKVQGLPFRPANAGHFVLVDFREHAKKMAKKVGKAVGEEGMEGPTTEQEVALLDKFVDAGVYLGPGFSYAVPQPGFFRMTFSIRRKELSIGLARIEKVCELPPKAVDFAKEMQ</sequence>
<dbReference type="SUPFAM" id="SSF53383">
    <property type="entry name" value="PLP-dependent transferases"/>
    <property type="match status" value="1"/>
</dbReference>
<dbReference type="InterPro" id="IPR004839">
    <property type="entry name" value="Aminotransferase_I/II_large"/>
</dbReference>
<dbReference type="GO" id="GO:0006520">
    <property type="term" value="P:amino acid metabolic process"/>
    <property type="evidence" value="ECO:0007669"/>
    <property type="project" value="TreeGrafter"/>
</dbReference>
<dbReference type="Proteomes" id="UP000243876">
    <property type="component" value="Unassembled WGS sequence"/>
</dbReference>
<accession>A0A0D6ENC4</accession>
<dbReference type="Gene3D" id="3.90.1150.10">
    <property type="entry name" value="Aspartate Aminotransferase, domain 1"/>
    <property type="match status" value="1"/>
</dbReference>
<keyword evidence="5" id="KW-1185">Reference proteome</keyword>
<protein>
    <submittedName>
        <fullName evidence="4">SPOSA6832_03261-mRNA-1:cds</fullName>
    </submittedName>
</protein>
<dbReference type="CDD" id="cd00609">
    <property type="entry name" value="AAT_like"/>
    <property type="match status" value="1"/>
</dbReference>
<reference evidence="5" key="1">
    <citation type="submission" date="2015-02" db="EMBL/GenBank/DDBJ databases">
        <authorList>
            <person name="Gon?alves P."/>
        </authorList>
    </citation>
    <scope>NUCLEOTIDE SEQUENCE [LARGE SCALE GENOMIC DNA]</scope>
</reference>
<dbReference type="Gene3D" id="3.40.640.10">
    <property type="entry name" value="Type I PLP-dependent aspartate aminotransferase-like (Major domain)"/>
    <property type="match status" value="1"/>
</dbReference>
<evidence type="ECO:0000256" key="1">
    <source>
        <dbReference type="ARBA" id="ARBA00022898"/>
    </source>
</evidence>
<evidence type="ECO:0000256" key="2">
    <source>
        <dbReference type="SAM" id="MobiDB-lite"/>
    </source>
</evidence>
<dbReference type="GO" id="GO:0030170">
    <property type="term" value="F:pyridoxal phosphate binding"/>
    <property type="evidence" value="ECO:0007669"/>
    <property type="project" value="InterPro"/>
</dbReference>
<dbReference type="AlphaFoldDB" id="A0A0D6ENC4"/>
<evidence type="ECO:0000259" key="3">
    <source>
        <dbReference type="Pfam" id="PF00155"/>
    </source>
</evidence>
<dbReference type="PANTHER" id="PTHR43795:SF39">
    <property type="entry name" value="AMINOTRANSFERASE CLASS I_CLASSII DOMAIN-CONTAINING PROTEIN"/>
    <property type="match status" value="1"/>
</dbReference>
<dbReference type="PANTHER" id="PTHR43795">
    <property type="entry name" value="BIFUNCTIONAL ASPARTATE AMINOTRANSFERASE AND GLUTAMATE/ASPARTATE-PREPHENATE AMINOTRANSFERASE-RELATED"/>
    <property type="match status" value="1"/>
</dbReference>
<dbReference type="InterPro" id="IPR015424">
    <property type="entry name" value="PyrdxlP-dep_Trfase"/>
</dbReference>
<dbReference type="EMBL" id="CENE01000015">
    <property type="protein sequence ID" value="CEQ41537.1"/>
    <property type="molecule type" value="Genomic_DNA"/>
</dbReference>
<keyword evidence="1" id="KW-0663">Pyridoxal phosphate</keyword>
<dbReference type="InterPro" id="IPR050478">
    <property type="entry name" value="Ethylene_sulfur-biosynth"/>
</dbReference>
<name>A0A0D6ENC4_SPOSA</name>